<gene>
    <name evidence="2" type="ORF">BIW11_07676</name>
</gene>
<dbReference type="EMBL" id="MNPL01004633">
    <property type="protein sequence ID" value="OQR76602.1"/>
    <property type="molecule type" value="Genomic_DNA"/>
</dbReference>
<feature type="compositionally biased region" description="Low complexity" evidence="1">
    <location>
        <begin position="49"/>
        <end position="69"/>
    </location>
</feature>
<proteinExistence type="predicted"/>
<feature type="region of interest" description="Disordered" evidence="1">
    <location>
        <begin position="320"/>
        <end position="344"/>
    </location>
</feature>
<feature type="compositionally biased region" description="Polar residues" evidence="1">
    <location>
        <begin position="753"/>
        <end position="771"/>
    </location>
</feature>
<sequence length="901" mass="100243">MLADKESTTRPPPPPIGPFAPGGDPLAFTAKPLDVLQQTLSTSTPSIPQQFLQSKASSQQSATSRSFSFLDAKGNGANFKLTVKHPAQNSTPRPDQELHARRVANGDDTRGQAPIQQPNPKPHVAAEESDNESAHINGIPGDIALIGNRPVVLPNQHPRLPHKHLEREDVPAIHPLDELRPSSRVSKQQQGIFFVPPLSGNAALSNAEIDFINVIRPPNPVGVREARKIFESVGRSDEDVHARLAPVDNLRADRPETTEPGRSSRNAALFQDVNTGEVGHQQNTMFIQGVTGDDIRGPGKIPDPDERMSRIEADFHSGKKMTFPQGVRDPSFARPTSSPPINTEREDFDTVFRRQKEELERKFSAKEFDPSSLSVTEFPSAQVVPSQEQKISTQRTPSRRQNQIVMKNQNFRDGLTDTKTRTIDFTIERTHHSGGVTTQTFKQVIPILTEENPPQQRVQPTAIGDPPRNRLEDSRRNEVPEPVQMLLISPQAPVDQQIILEGPRVPESHTAELPPRSADENYRRFAEQQRRFESDERGYLNRVRSLKKELSQLEERRRRFEEELRELEEEKTKLDKNRPYVTDSLNGRNIPSPHPPALVESSRQRSDKPVVPSQQTRLISNQQVFHIDHSPAKLLPKPADSFTGPNVRFQPIQSQQDEPERPAQNDQEQPKQKQQQQTLPKTHIPTESRHFTIDHSVTRVRSPPQTKKEVQVVDVLVDLPPTPLSVSDEQESPGFDQVVPNVHDPFFPVALPTPTQAPSATPLSPLVQQQHGGRRPGHSKKGFNFSLGTAFSEDDQSKHHQINEQRSSVRNRNGTALKAVQRERPVNLNPVDITPRRNGDARAPTAVNNAGANGANTGGGGELPGTPGVDYPNYALVPETSFSCKTQESAGMYADIETGCQ</sequence>
<name>A0A1V9XT67_9ACAR</name>
<feature type="compositionally biased region" description="Polar residues" evidence="1">
    <location>
        <begin position="36"/>
        <end position="48"/>
    </location>
</feature>
<feature type="region of interest" description="Disordered" evidence="1">
    <location>
        <begin position="566"/>
        <end position="613"/>
    </location>
</feature>
<evidence type="ECO:0000313" key="3">
    <source>
        <dbReference type="Proteomes" id="UP000192247"/>
    </source>
</evidence>
<comment type="caution">
    <text evidence="2">The sequence shown here is derived from an EMBL/GenBank/DDBJ whole genome shotgun (WGS) entry which is preliminary data.</text>
</comment>
<accession>A0A1V9XT67</accession>
<dbReference type="OrthoDB" id="6514762at2759"/>
<feature type="compositionally biased region" description="Polar residues" evidence="1">
    <location>
        <begin position="379"/>
        <end position="411"/>
    </location>
</feature>
<feature type="non-terminal residue" evidence="2">
    <location>
        <position position="901"/>
    </location>
</feature>
<dbReference type="AlphaFoldDB" id="A0A1V9XT67"/>
<keyword evidence="3" id="KW-1185">Reference proteome</keyword>
<evidence type="ECO:0000313" key="2">
    <source>
        <dbReference type="EMBL" id="OQR76602.1"/>
    </source>
</evidence>
<dbReference type="Proteomes" id="UP000192247">
    <property type="component" value="Unassembled WGS sequence"/>
</dbReference>
<dbReference type="InParanoid" id="A0A1V9XT67"/>
<feature type="compositionally biased region" description="Basic residues" evidence="1">
    <location>
        <begin position="772"/>
        <end position="781"/>
    </location>
</feature>
<reference evidence="2 3" key="1">
    <citation type="journal article" date="2017" name="Gigascience">
        <title>Draft genome of the honey bee ectoparasitic mite, Tropilaelaps mercedesae, is shaped by the parasitic life history.</title>
        <authorList>
            <person name="Dong X."/>
            <person name="Armstrong S.D."/>
            <person name="Xia D."/>
            <person name="Makepeace B.L."/>
            <person name="Darby A.C."/>
            <person name="Kadowaki T."/>
        </authorList>
    </citation>
    <scope>NUCLEOTIDE SEQUENCE [LARGE SCALE GENOMIC DNA]</scope>
    <source>
        <strain evidence="2">Wuxi-XJTLU</strain>
    </source>
</reference>
<evidence type="ECO:0000256" key="1">
    <source>
        <dbReference type="SAM" id="MobiDB-lite"/>
    </source>
</evidence>
<feature type="compositionally biased region" description="Basic and acidic residues" evidence="1">
    <location>
        <begin position="658"/>
        <end position="671"/>
    </location>
</feature>
<feature type="region of interest" description="Disordered" evidence="1">
    <location>
        <begin position="107"/>
        <end position="141"/>
    </location>
</feature>
<feature type="region of interest" description="Disordered" evidence="1">
    <location>
        <begin position="1"/>
        <end position="70"/>
    </location>
</feature>
<feature type="region of interest" description="Disordered" evidence="1">
    <location>
        <begin position="753"/>
        <end position="812"/>
    </location>
</feature>
<feature type="compositionally biased region" description="Basic and acidic residues" evidence="1">
    <location>
        <begin position="684"/>
        <end position="697"/>
    </location>
</feature>
<feature type="compositionally biased region" description="Basic and acidic residues" evidence="1">
    <location>
        <begin position="566"/>
        <end position="578"/>
    </location>
</feature>
<organism evidence="2 3">
    <name type="scientific">Tropilaelaps mercedesae</name>
    <dbReference type="NCBI Taxonomy" id="418985"/>
    <lineage>
        <taxon>Eukaryota</taxon>
        <taxon>Metazoa</taxon>
        <taxon>Ecdysozoa</taxon>
        <taxon>Arthropoda</taxon>
        <taxon>Chelicerata</taxon>
        <taxon>Arachnida</taxon>
        <taxon>Acari</taxon>
        <taxon>Parasitiformes</taxon>
        <taxon>Mesostigmata</taxon>
        <taxon>Gamasina</taxon>
        <taxon>Dermanyssoidea</taxon>
        <taxon>Laelapidae</taxon>
        <taxon>Tropilaelaps</taxon>
    </lineage>
</organism>
<feature type="region of interest" description="Disordered" evidence="1">
    <location>
        <begin position="652"/>
        <end position="706"/>
    </location>
</feature>
<protein>
    <submittedName>
        <fullName evidence="2">Uncharacterized protein</fullName>
    </submittedName>
</protein>
<feature type="region of interest" description="Disordered" evidence="1">
    <location>
        <begin position="379"/>
        <end position="415"/>
    </location>
</feature>
<feature type="region of interest" description="Disordered" evidence="1">
    <location>
        <begin position="451"/>
        <end position="475"/>
    </location>
</feature>